<dbReference type="Gene3D" id="3.40.50.300">
    <property type="entry name" value="P-loop containing nucleotide triphosphate hydrolases"/>
    <property type="match status" value="2"/>
</dbReference>
<name>A0A1I7SG04_BURXY</name>
<dbReference type="Proteomes" id="UP000095284">
    <property type="component" value="Unplaced"/>
</dbReference>
<dbReference type="GO" id="GO:0043139">
    <property type="term" value="F:5'-3' DNA helicase activity"/>
    <property type="evidence" value="ECO:0007669"/>
    <property type="project" value="UniProtKB-EC"/>
</dbReference>
<comment type="catalytic activity">
    <reaction evidence="1">
        <text>ATP + H2O = ADP + phosphate + H(+)</text>
        <dbReference type="Rhea" id="RHEA:13065"/>
        <dbReference type="ChEBI" id="CHEBI:15377"/>
        <dbReference type="ChEBI" id="CHEBI:15378"/>
        <dbReference type="ChEBI" id="CHEBI:30616"/>
        <dbReference type="ChEBI" id="CHEBI:43474"/>
        <dbReference type="ChEBI" id="CHEBI:456216"/>
        <dbReference type="EC" id="5.6.2.3"/>
    </reaction>
</comment>
<protein>
    <recommendedName>
        <fullName evidence="1">ATP-dependent DNA helicase</fullName>
        <ecNumber evidence="1">5.6.2.3</ecNumber>
    </recommendedName>
</protein>
<dbReference type="GO" id="GO:0006310">
    <property type="term" value="P:DNA recombination"/>
    <property type="evidence" value="ECO:0007669"/>
    <property type="project" value="UniProtKB-KW"/>
</dbReference>
<reference evidence="5" key="1">
    <citation type="submission" date="2016-11" db="UniProtKB">
        <authorList>
            <consortium name="WormBaseParasite"/>
        </authorList>
    </citation>
    <scope>IDENTIFICATION</scope>
</reference>
<dbReference type="GO" id="GO:0016887">
    <property type="term" value="F:ATP hydrolysis activity"/>
    <property type="evidence" value="ECO:0007669"/>
    <property type="project" value="RHEA"/>
</dbReference>
<evidence type="ECO:0000313" key="5">
    <source>
        <dbReference type="WBParaSite" id="BXY_1196800.1"/>
    </source>
</evidence>
<accession>A0A1I7SG04</accession>
<dbReference type="SMART" id="SM00382">
    <property type="entry name" value="AAA"/>
    <property type="match status" value="1"/>
</dbReference>
<keyword evidence="1" id="KW-0547">Nucleotide-binding</keyword>
<comment type="similarity">
    <text evidence="1">Belongs to the helicase family.</text>
</comment>
<organism evidence="4 5">
    <name type="scientific">Bursaphelenchus xylophilus</name>
    <name type="common">Pinewood nematode worm</name>
    <name type="synonym">Aphelenchoides xylophilus</name>
    <dbReference type="NCBI Taxonomy" id="6326"/>
    <lineage>
        <taxon>Eukaryota</taxon>
        <taxon>Metazoa</taxon>
        <taxon>Ecdysozoa</taxon>
        <taxon>Nematoda</taxon>
        <taxon>Chromadorea</taxon>
        <taxon>Rhabditida</taxon>
        <taxon>Tylenchina</taxon>
        <taxon>Tylenchomorpha</taxon>
        <taxon>Aphelenchoidea</taxon>
        <taxon>Aphelenchoididae</taxon>
        <taxon>Bursaphelenchus</taxon>
    </lineage>
</organism>
<dbReference type="SUPFAM" id="SSF52540">
    <property type="entry name" value="P-loop containing nucleoside triphosphate hydrolases"/>
    <property type="match status" value="2"/>
</dbReference>
<dbReference type="CDD" id="cd18809">
    <property type="entry name" value="SF1_C_RecD"/>
    <property type="match status" value="1"/>
</dbReference>
<dbReference type="GO" id="GO:0006281">
    <property type="term" value="P:DNA repair"/>
    <property type="evidence" value="ECO:0007669"/>
    <property type="project" value="UniProtKB-KW"/>
</dbReference>
<feature type="domain" description="AAA+ ATPase" evidence="3">
    <location>
        <begin position="1152"/>
        <end position="1298"/>
    </location>
</feature>
<dbReference type="PANTHER" id="PTHR47642:SF5">
    <property type="entry name" value="ATP-DEPENDENT DNA HELICASE"/>
    <property type="match status" value="1"/>
</dbReference>
<dbReference type="GO" id="GO:0005524">
    <property type="term" value="F:ATP binding"/>
    <property type="evidence" value="ECO:0007669"/>
    <property type="project" value="UniProtKB-KW"/>
</dbReference>
<keyword evidence="1" id="KW-0234">DNA repair</keyword>
<dbReference type="InterPro" id="IPR003593">
    <property type="entry name" value="AAA+_ATPase"/>
</dbReference>
<feature type="compositionally biased region" description="Low complexity" evidence="2">
    <location>
        <begin position="161"/>
        <end position="179"/>
    </location>
</feature>
<feature type="region of interest" description="Disordered" evidence="2">
    <location>
        <begin position="156"/>
        <end position="188"/>
    </location>
</feature>
<evidence type="ECO:0000313" key="4">
    <source>
        <dbReference type="Proteomes" id="UP000095284"/>
    </source>
</evidence>
<dbReference type="InterPro" id="IPR010285">
    <property type="entry name" value="DNA_helicase_pif1-like_DEAD"/>
</dbReference>
<dbReference type="InterPro" id="IPR025476">
    <property type="entry name" value="Helitron_helicase-like"/>
</dbReference>
<evidence type="ECO:0000256" key="2">
    <source>
        <dbReference type="SAM" id="MobiDB-lite"/>
    </source>
</evidence>
<dbReference type="Pfam" id="PF14214">
    <property type="entry name" value="Helitron_like_N"/>
    <property type="match status" value="1"/>
</dbReference>
<keyword evidence="1" id="KW-0347">Helicase</keyword>
<dbReference type="eggNOG" id="KOG0987">
    <property type="taxonomic scope" value="Eukaryota"/>
</dbReference>
<dbReference type="InterPro" id="IPR051055">
    <property type="entry name" value="PIF1_helicase"/>
</dbReference>
<dbReference type="GO" id="GO:0000723">
    <property type="term" value="P:telomere maintenance"/>
    <property type="evidence" value="ECO:0007669"/>
    <property type="project" value="InterPro"/>
</dbReference>
<keyword evidence="1" id="KW-0227">DNA damage</keyword>
<dbReference type="InterPro" id="IPR027417">
    <property type="entry name" value="P-loop_NTPase"/>
</dbReference>
<evidence type="ECO:0000256" key="1">
    <source>
        <dbReference type="RuleBase" id="RU363044"/>
    </source>
</evidence>
<proteinExistence type="inferred from homology"/>
<dbReference type="EC" id="5.6.2.3" evidence="1"/>
<keyword evidence="1" id="KW-0378">Hydrolase</keyword>
<evidence type="ECO:0000259" key="3">
    <source>
        <dbReference type="SMART" id="SM00382"/>
    </source>
</evidence>
<dbReference type="Pfam" id="PF05970">
    <property type="entry name" value="PIF1"/>
    <property type="match status" value="1"/>
</dbReference>
<keyword evidence="1" id="KW-0067">ATP-binding</keyword>
<keyword evidence="1" id="KW-0233">DNA recombination</keyword>
<dbReference type="WBParaSite" id="BXY_1196800.1">
    <property type="protein sequence ID" value="BXY_1196800.1"/>
    <property type="gene ID" value="BXY_1196800"/>
</dbReference>
<sequence length="1817" mass="205535">MMVPSSDDALILQHLRTTSTTRFIGQPGCLHWSHRQWTSFYEHNFADCVCGVSLVHLATDLLLLIGILGDRNVHVVSLTGNQLREFPSDDLPSLRRAAHATCSKGLRMQVILHWHVLPSSFLLACTCEFDRFKHIHDYFRKNHAFPLFSTPASGSPAVGELSDSSPPSVPSLSSTPVTSNHEDDDDEDWVPSFGDVVDPDVSPRFLRAGRFVGRHMKLTRQDNRDASALDLLLLNVYPYACDVCHQWKHTLPSEPVVCRSCWTALRRDLVPRFSIYNGLSLDPLPSFMQHLLPFEKCFLELVHPVQRRFVGTNRHGQRTQTVCKSGVMVLLPSPIQSYIDVLSEFQHTSSSLLDPAHIQLRINELHALQDVRLPVIYACLQHFKDSGNDLFATVDLSRRVVSPGDDASRVLTKSSVVQSAVCNNYAGLPGTAVQVFNLTRLTSQPLLYTMPFLEEKCFPYLFPSGRFGFSYTRAQPLTLKEYFSCRLRNKDLRFAMSLEYIMFAKGMIEQEEIRRAIANCSMLTDRIRTARTVLTSIESGDTTTCILMSYLLRNIRGELSYWGTVRRDLLGYVSTFGHPTLLLTLSQNYKDPHHLQIYKNVFGAVVTPFNIHTYVAKCPYFSVEYFYNFYVEYITHFIVSDNGPLGAIRHYYLKFEFQKCGALHVHILLWVDGFPSLTASNEPYIRSYINQHITCELPIDDLHLISLVRQHLLHEPSHNATCWRLDQFGHGYCRFKFPQPVCQTLRLDYNEDDVLIGYSLRRASAEQHVSSYNATILRQLSCNINLQLIVPSCRSKLYDYVTAYVTRSEPVSDESPLLASNLCDDITPQGLLQVAVDMLNKRPVSFHETTFSLLQGKKYFMFSSDRTFINTYKSCHRYRRLRSKEELQKFPDDPAVLENVLDDFYPRRPLSLESCSLFCFMRNFYISYVAPPVVIDVLPTTAVADPILCNDPLAGFYNVQNIHSVFYNYNTLSTGSGFVLRDLQTLAFYETARKQRVYLVKRRTPTVPIIHLDDYNMDDPSDRALFYWRLLFLFVPWRTEPLDTGTVSVWKQWCSTLCSGSSLQQEALSELEAYVRQHTVTITDFSSTISLPLDDESAEPPELMQPFYDNILSLVHDASYFSTVVGLQGSLTAEQRTVFSRVFDHFTSQSSTQLLLFLTAEPGCGKTYLLNFLLSFFNTPSSSVSVGNNMPNMVALGPSGWSAHLINGITLHSALGINYSTTSYGEDYLTPLPYQQRIIRRNIFNSVRYLIIDEVSLISNVLLLKIHARLVCIMNVNKPFGGLNVILSGDLCQLPPVRGAPIFADVTQHQLTSIFSSAGANSLWTLFRPVYLTDPVRFHSDTEYSCFLHRMRVGQLSLDDFNSLQRCIIVSHCLDALISRLVSPDAIVLFGTNSEVNTFNSNIISKLNFTLVAVPAVDVAISDINSTSFHSLVLSDWAVLTLRLCVGLKVMLRKNEFPHVNGSVGFITSLNYSSSGVTTLDIDFGGTSFRLHKRPSVGIFQGRYIMRYQFPIIPAYALTVHKSQGLTASELFLDMSTMNHAAVAYVAFSRVRSFGGLHILRYRSDVFVPNLPALREYSRLESVGYGMDNGSSPLSAPVVCNPSPAPMDSPLLALENVGDSCFINCVVNLLYSVPQIRRFITSAEHTDTVLRALSMLFTRHTAVADVLLRPFLTDVVAFGQDDAAIVLECIFATRGFSRFVSDFFAPVVHSCFCSCRSESLPRNYCQIVLVPTFAYPLYLEDVIFSMATDVCDTCNSFIHLSNEFRFGRYLLVRVDHVYTDINEYFRQTVLIRSCPTITLDSSKYRIISICDYIPSSC</sequence>
<comment type="cofactor">
    <cofactor evidence="1">
        <name>Mg(2+)</name>
        <dbReference type="ChEBI" id="CHEBI:18420"/>
    </cofactor>
</comment>
<dbReference type="PANTHER" id="PTHR47642">
    <property type="entry name" value="ATP-DEPENDENT DNA HELICASE"/>
    <property type="match status" value="1"/>
</dbReference>